<name>A0ABD5MK53_9EURY</name>
<dbReference type="GO" id="GO:0006310">
    <property type="term" value="P:DNA recombination"/>
    <property type="evidence" value="ECO:0007669"/>
    <property type="project" value="UniProtKB-KW"/>
</dbReference>
<dbReference type="RefSeq" id="WP_222922625.1">
    <property type="nucleotide sequence ID" value="NZ_CP082286.1"/>
</dbReference>
<dbReference type="AlphaFoldDB" id="A0ABD5MK53"/>
<evidence type="ECO:0000256" key="2">
    <source>
        <dbReference type="ARBA" id="ARBA00011044"/>
    </source>
</evidence>
<dbReference type="Pfam" id="PF07282">
    <property type="entry name" value="Cas12f1-like_TNB"/>
    <property type="match status" value="1"/>
</dbReference>
<keyword evidence="10" id="KW-1185">Reference proteome</keyword>
<evidence type="ECO:0000259" key="7">
    <source>
        <dbReference type="Pfam" id="PF01385"/>
    </source>
</evidence>
<sequence>MAKQVVTRTYTASIRNQEQVSDDLNSLGVAASKLWNVGRWVCDRVWAEIGHIPGHNELTSYLKSHERYDDLHSQSSQRVLQELAEAFNGWYGKRRNGDTRANPPKYRKHGDDHPRSTVTFKTAGFKLDTEYERVRLSKGSSLKEYWSDFTLCEYQIRPDVDLSAVESVQQVRAVWTGDEWGLQFVCRIEIDVAEAPGEKTMGVDLGINNFAALAYENGHGELYPLNCLKQDDYYFSKRLAQCDDPDSRQASRLNQKKSERRTHYFHTLSRHIVQRCVEEGVGTVVVGDLSGIREDEGNDKSKDWGTHGNLDLHSWAFDRFTSMFEYKAEMEGITVELVSERDTSKSCSSCGKKRDANRVERGLYVCDECDAVANADVNAAENIRQKVSPSPRSEDRSNGWLAQPSTYLFDQESGCFAPRKQVTS</sequence>
<evidence type="ECO:0000256" key="3">
    <source>
        <dbReference type="ARBA" id="ARBA00022578"/>
    </source>
</evidence>
<dbReference type="GeneID" id="67209948"/>
<dbReference type="PANTHER" id="PTHR30405:SF11">
    <property type="entry name" value="RNA-GUIDED DNA ENDONUCLEASE RV2885C-RELATED"/>
    <property type="match status" value="1"/>
</dbReference>
<evidence type="ECO:0000256" key="4">
    <source>
        <dbReference type="ARBA" id="ARBA00023125"/>
    </source>
</evidence>
<comment type="similarity">
    <text evidence="1">In the C-terminal section; belongs to the transposase 35 family.</text>
</comment>
<accession>A0ABD5MK53</accession>
<dbReference type="NCBIfam" id="NF040570">
    <property type="entry name" value="guided_TnpB"/>
    <property type="match status" value="1"/>
</dbReference>
<keyword evidence="4" id="KW-0238">DNA-binding</keyword>
<evidence type="ECO:0000256" key="1">
    <source>
        <dbReference type="ARBA" id="ARBA00008761"/>
    </source>
</evidence>
<dbReference type="GO" id="GO:0032196">
    <property type="term" value="P:transposition"/>
    <property type="evidence" value="ECO:0007669"/>
    <property type="project" value="UniProtKB-KW"/>
</dbReference>
<dbReference type="PANTHER" id="PTHR30405">
    <property type="entry name" value="TRANSPOSASE"/>
    <property type="match status" value="1"/>
</dbReference>
<reference evidence="9" key="1">
    <citation type="submission" date="2024-09" db="EMBL/GenBank/DDBJ databases">
        <authorList>
            <person name="Sun Q."/>
        </authorList>
    </citation>
    <scope>NUCLEOTIDE SEQUENCE [LARGE SCALE GENOMIC DNA]</scope>
    <source>
        <strain evidence="9">JCM 31273</strain>
    </source>
</reference>
<feature type="domain" description="Probable transposase IS891/IS1136/IS1341" evidence="7">
    <location>
        <begin position="184"/>
        <end position="292"/>
    </location>
</feature>
<protein>
    <submittedName>
        <fullName evidence="9">RNA-guided endonuclease InsQ/TnpB family protein</fullName>
    </submittedName>
</protein>
<evidence type="ECO:0000313" key="9">
    <source>
        <dbReference type="EMBL" id="MFB9824221.1"/>
    </source>
</evidence>
<dbReference type="Proteomes" id="UP001589595">
    <property type="component" value="Unassembled WGS sequence"/>
</dbReference>
<dbReference type="InterPro" id="IPR010095">
    <property type="entry name" value="Cas12f1-like_TNB"/>
</dbReference>
<dbReference type="GO" id="GO:0004519">
    <property type="term" value="F:endonuclease activity"/>
    <property type="evidence" value="ECO:0007669"/>
    <property type="project" value="UniProtKB-KW"/>
</dbReference>
<gene>
    <name evidence="9" type="ORF">ACFFOL_08565</name>
</gene>
<evidence type="ECO:0000259" key="8">
    <source>
        <dbReference type="Pfam" id="PF07282"/>
    </source>
</evidence>
<dbReference type="Pfam" id="PF01385">
    <property type="entry name" value="OrfB_IS605"/>
    <property type="match status" value="1"/>
</dbReference>
<feature type="region of interest" description="Disordered" evidence="6">
    <location>
        <begin position="94"/>
        <end position="113"/>
    </location>
</feature>
<keyword evidence="9" id="KW-0540">Nuclease</keyword>
<feature type="domain" description="Cas12f1-like TNB" evidence="8">
    <location>
        <begin position="317"/>
        <end position="383"/>
    </location>
</feature>
<dbReference type="EMBL" id="JBHMAJ010000006">
    <property type="protein sequence ID" value="MFB9824221.1"/>
    <property type="molecule type" value="Genomic_DNA"/>
</dbReference>
<comment type="caution">
    <text evidence="9">The sequence shown here is derived from an EMBL/GenBank/DDBJ whole genome shotgun (WGS) entry which is preliminary data.</text>
</comment>
<evidence type="ECO:0000256" key="6">
    <source>
        <dbReference type="SAM" id="MobiDB-lite"/>
    </source>
</evidence>
<evidence type="ECO:0000256" key="5">
    <source>
        <dbReference type="ARBA" id="ARBA00023172"/>
    </source>
</evidence>
<dbReference type="InterPro" id="IPR051399">
    <property type="entry name" value="RNA-guided_DNA_endo/Transpos"/>
</dbReference>
<dbReference type="InterPro" id="IPR001959">
    <property type="entry name" value="Transposase"/>
</dbReference>
<proteinExistence type="inferred from homology"/>
<evidence type="ECO:0000313" key="10">
    <source>
        <dbReference type="Proteomes" id="UP001589595"/>
    </source>
</evidence>
<keyword evidence="9" id="KW-0378">Hydrolase</keyword>
<dbReference type="NCBIfam" id="TIGR01766">
    <property type="entry name" value="IS200/IS605 family accessory protein TnpB-like domain"/>
    <property type="match status" value="1"/>
</dbReference>
<organism evidence="9 10">
    <name type="scientific">Halobaculum roseum</name>
    <dbReference type="NCBI Taxonomy" id="2175149"/>
    <lineage>
        <taxon>Archaea</taxon>
        <taxon>Methanobacteriati</taxon>
        <taxon>Methanobacteriota</taxon>
        <taxon>Stenosarchaea group</taxon>
        <taxon>Halobacteria</taxon>
        <taxon>Halobacteriales</taxon>
        <taxon>Haloferacaceae</taxon>
        <taxon>Halobaculum</taxon>
    </lineage>
</organism>
<dbReference type="GO" id="GO:0003677">
    <property type="term" value="F:DNA binding"/>
    <property type="evidence" value="ECO:0007669"/>
    <property type="project" value="UniProtKB-KW"/>
</dbReference>
<keyword evidence="3" id="KW-0815">Transposition</keyword>
<comment type="similarity">
    <text evidence="2">In the N-terminal section; belongs to the transposase 2 family.</text>
</comment>
<keyword evidence="9" id="KW-0255">Endonuclease</keyword>
<keyword evidence="5" id="KW-0233">DNA recombination</keyword>